<evidence type="ECO:0000256" key="1">
    <source>
        <dbReference type="SAM" id="Phobius"/>
    </source>
</evidence>
<dbReference type="PANTHER" id="PTHR31735">
    <property type="entry name" value="VACUOLAR MEMBRANE PROTEIN YPL162C"/>
    <property type="match status" value="1"/>
</dbReference>
<dbReference type="PANTHER" id="PTHR31735:SF1">
    <property type="entry name" value="VACUOLAR MEMBRANE PROTEIN YPL162C"/>
    <property type="match status" value="1"/>
</dbReference>
<reference evidence="2" key="2">
    <citation type="submission" date="2011-02" db="EMBL/GenBank/DDBJ databases">
        <authorList>
            <person name="MacLean D."/>
        </authorList>
    </citation>
    <scope>NUCLEOTIDE SEQUENCE</scope>
</reference>
<proteinExistence type="predicted"/>
<sequence>MESTLVKIRASDAANATECQLLNGIFATFVQILLGLIAVSVLLLKRQRESPQRPLQIWALDASKQLIGAGFAHVANLAIAILLYKYDHTRSHGDREADQCALYFMNFSMDTTFGVFLNYLFLRMLSNLSNRFGCTSMKTSGDYGDPIEIRRWTIQLISWISVILAVKLVIASMLFCVNEQLETFTHWMFQPLEMYPKVELVVVMIACPCIMNGFQFWIQDSFLKNDIHNGSQVASTKSPKELKKYPQSEIHSAIAVFCGKRNTSKDEEDEAVDPLHNIAKV</sequence>
<protein>
    <submittedName>
        <fullName evidence="2">Uncharacterized protein AlNc14C30G2839</fullName>
    </submittedName>
</protein>
<dbReference type="EMBL" id="FR824075">
    <property type="protein sequence ID" value="CCA17135.1"/>
    <property type="molecule type" value="Genomic_DNA"/>
</dbReference>
<feature type="transmembrane region" description="Helical" evidence="1">
    <location>
        <begin position="65"/>
        <end position="84"/>
    </location>
</feature>
<feature type="transmembrane region" description="Helical" evidence="1">
    <location>
        <begin position="156"/>
        <end position="175"/>
    </location>
</feature>
<organism evidence="2">
    <name type="scientific">Albugo laibachii Nc14</name>
    <dbReference type="NCBI Taxonomy" id="890382"/>
    <lineage>
        <taxon>Eukaryota</taxon>
        <taxon>Sar</taxon>
        <taxon>Stramenopiles</taxon>
        <taxon>Oomycota</taxon>
        <taxon>Peronosporomycetes</taxon>
        <taxon>Albuginales</taxon>
        <taxon>Albuginaceae</taxon>
        <taxon>Albugo</taxon>
    </lineage>
</organism>
<keyword evidence="1" id="KW-0812">Transmembrane</keyword>
<dbReference type="HOGENOM" id="CLU_040321_2_0_1"/>
<gene>
    <name evidence="2" type="primary">AlNc14C30G2839</name>
    <name evidence="2" type="ORF">ALNC14_032780</name>
</gene>
<reference evidence="2" key="1">
    <citation type="journal article" date="2011" name="PLoS Biol.">
        <title>Gene gain and loss during evolution of obligate parasitism in the white rust pathogen of Arabidopsis thaliana.</title>
        <authorList>
            <person name="Kemen E."/>
            <person name="Gardiner A."/>
            <person name="Schultz-Larsen T."/>
            <person name="Kemen A.C."/>
            <person name="Balmuth A.L."/>
            <person name="Robert-Seilaniantz A."/>
            <person name="Bailey K."/>
            <person name="Holub E."/>
            <person name="Studholme D.J."/>
            <person name="Maclean D."/>
            <person name="Jones J.D."/>
        </authorList>
    </citation>
    <scope>NUCLEOTIDE SEQUENCE</scope>
</reference>
<keyword evidence="1" id="KW-1133">Transmembrane helix</keyword>
<evidence type="ECO:0000313" key="2">
    <source>
        <dbReference type="EMBL" id="CCA17135.1"/>
    </source>
</evidence>
<dbReference type="AlphaFoldDB" id="F0W7N4"/>
<feature type="transmembrane region" description="Helical" evidence="1">
    <location>
        <begin position="104"/>
        <end position="122"/>
    </location>
</feature>
<keyword evidence="1" id="KW-0472">Membrane</keyword>
<dbReference type="GO" id="GO:0016020">
    <property type="term" value="C:membrane"/>
    <property type="evidence" value="ECO:0007669"/>
    <property type="project" value="TreeGrafter"/>
</dbReference>
<name>F0W7N4_9STRA</name>
<feature type="transmembrane region" description="Helical" evidence="1">
    <location>
        <begin position="195"/>
        <end position="218"/>
    </location>
</feature>
<accession>F0W7N4</accession>
<dbReference type="Pfam" id="PF12400">
    <property type="entry name" value="STIMATE"/>
    <property type="match status" value="1"/>
</dbReference>
<dbReference type="InterPro" id="IPR022127">
    <property type="entry name" value="STIMATE/YPL162C"/>
</dbReference>
<feature type="transmembrane region" description="Helical" evidence="1">
    <location>
        <begin position="20"/>
        <end position="44"/>
    </location>
</feature>